<dbReference type="Pfam" id="PF00990">
    <property type="entry name" value="GGDEF"/>
    <property type="match status" value="1"/>
</dbReference>
<dbReference type="GO" id="GO:0005829">
    <property type="term" value="C:cytosol"/>
    <property type="evidence" value="ECO:0007669"/>
    <property type="project" value="TreeGrafter"/>
</dbReference>
<dbReference type="GO" id="GO:0000976">
    <property type="term" value="F:transcription cis-regulatory region binding"/>
    <property type="evidence" value="ECO:0007669"/>
    <property type="project" value="TreeGrafter"/>
</dbReference>
<dbReference type="InterPro" id="IPR000160">
    <property type="entry name" value="GGDEF_dom"/>
</dbReference>
<evidence type="ECO:0000259" key="6">
    <source>
        <dbReference type="PROSITE" id="PS50110"/>
    </source>
</evidence>
<evidence type="ECO:0000256" key="5">
    <source>
        <dbReference type="PROSITE-ProRule" id="PRU00169"/>
    </source>
</evidence>
<evidence type="ECO:0000259" key="7">
    <source>
        <dbReference type="PROSITE" id="PS50887"/>
    </source>
</evidence>
<evidence type="ECO:0000256" key="4">
    <source>
        <dbReference type="ARBA" id="ARBA00023163"/>
    </source>
</evidence>
<dbReference type="PANTHER" id="PTHR48111">
    <property type="entry name" value="REGULATOR OF RPOS"/>
    <property type="match status" value="1"/>
</dbReference>
<feature type="domain" description="Response regulatory" evidence="6">
    <location>
        <begin position="4"/>
        <end position="120"/>
    </location>
</feature>
<name>A0A6J4MXD4_9CHLR</name>
<sequence>MAERILVADDDPVLRALITAVLEGQGYEVNAVPSGDTLIRAAHDSLPDLLLIDVLMPVMDGMEVIRQLRNDTRTSHLPMLLITAQATPQQAVMGFESGADDYITKPFDNDLLVARVRANLRRAARLPVSSPLTGLPGNLLVEEEVTYRLRNNRAFGLLWVDIYNFKPFNDAYGFGGGDKVIRL</sequence>
<dbReference type="PROSITE" id="PS50887">
    <property type="entry name" value="GGDEF"/>
    <property type="match status" value="1"/>
</dbReference>
<dbReference type="InterPro" id="IPR039420">
    <property type="entry name" value="WalR-like"/>
</dbReference>
<gene>
    <name evidence="8" type="ORF">AVDCRST_MAG93-8479</name>
</gene>
<dbReference type="PANTHER" id="PTHR48111:SF4">
    <property type="entry name" value="DNA-BINDING DUAL TRANSCRIPTIONAL REGULATOR OMPR"/>
    <property type="match status" value="1"/>
</dbReference>
<dbReference type="SUPFAM" id="SSF52172">
    <property type="entry name" value="CheY-like"/>
    <property type="match status" value="1"/>
</dbReference>
<feature type="modified residue" description="4-aspartylphosphate" evidence="5">
    <location>
        <position position="53"/>
    </location>
</feature>
<dbReference type="Gene3D" id="3.30.70.270">
    <property type="match status" value="1"/>
</dbReference>
<dbReference type="AlphaFoldDB" id="A0A6J4MXD4"/>
<dbReference type="InterPro" id="IPR011006">
    <property type="entry name" value="CheY-like_superfamily"/>
</dbReference>
<feature type="non-terminal residue" evidence="8">
    <location>
        <position position="183"/>
    </location>
</feature>
<feature type="domain" description="GGDEF" evidence="7">
    <location>
        <begin position="153"/>
        <end position="183"/>
    </location>
</feature>
<dbReference type="PROSITE" id="PS50110">
    <property type="entry name" value="RESPONSE_REGULATORY"/>
    <property type="match status" value="1"/>
</dbReference>
<evidence type="ECO:0000256" key="2">
    <source>
        <dbReference type="ARBA" id="ARBA00023015"/>
    </source>
</evidence>
<dbReference type="SMART" id="SM00448">
    <property type="entry name" value="REC"/>
    <property type="match status" value="1"/>
</dbReference>
<keyword evidence="1 5" id="KW-0597">Phosphoprotein</keyword>
<dbReference type="InterPro" id="IPR029787">
    <property type="entry name" value="Nucleotide_cyclase"/>
</dbReference>
<dbReference type="InterPro" id="IPR043128">
    <property type="entry name" value="Rev_trsase/Diguanyl_cyclase"/>
</dbReference>
<dbReference type="SUPFAM" id="SSF55073">
    <property type="entry name" value="Nucleotide cyclase"/>
    <property type="match status" value="1"/>
</dbReference>
<dbReference type="Pfam" id="PF00072">
    <property type="entry name" value="Response_reg"/>
    <property type="match status" value="1"/>
</dbReference>
<keyword evidence="3" id="KW-0238">DNA-binding</keyword>
<proteinExistence type="predicted"/>
<keyword evidence="2" id="KW-0805">Transcription regulation</keyword>
<reference evidence="8" key="1">
    <citation type="submission" date="2020-02" db="EMBL/GenBank/DDBJ databases">
        <authorList>
            <person name="Meier V. D."/>
        </authorList>
    </citation>
    <scope>NUCLEOTIDE SEQUENCE</scope>
    <source>
        <strain evidence="8">AVDCRST_MAG93</strain>
    </source>
</reference>
<organism evidence="8">
    <name type="scientific">uncultured Chloroflexia bacterium</name>
    <dbReference type="NCBI Taxonomy" id="1672391"/>
    <lineage>
        <taxon>Bacteria</taxon>
        <taxon>Bacillati</taxon>
        <taxon>Chloroflexota</taxon>
        <taxon>Chloroflexia</taxon>
        <taxon>environmental samples</taxon>
    </lineage>
</organism>
<evidence type="ECO:0000313" key="8">
    <source>
        <dbReference type="EMBL" id="CAA9371717.1"/>
    </source>
</evidence>
<protein>
    <submittedName>
        <fullName evidence="8">GGDEF domain protein</fullName>
    </submittedName>
</protein>
<evidence type="ECO:0000256" key="1">
    <source>
        <dbReference type="ARBA" id="ARBA00022553"/>
    </source>
</evidence>
<dbReference type="InterPro" id="IPR001789">
    <property type="entry name" value="Sig_transdc_resp-reg_receiver"/>
</dbReference>
<keyword evidence="4" id="KW-0804">Transcription</keyword>
<dbReference type="EMBL" id="CADCTR010002860">
    <property type="protein sequence ID" value="CAA9371717.1"/>
    <property type="molecule type" value="Genomic_DNA"/>
</dbReference>
<dbReference type="GO" id="GO:0032993">
    <property type="term" value="C:protein-DNA complex"/>
    <property type="evidence" value="ECO:0007669"/>
    <property type="project" value="TreeGrafter"/>
</dbReference>
<dbReference type="GO" id="GO:0006355">
    <property type="term" value="P:regulation of DNA-templated transcription"/>
    <property type="evidence" value="ECO:0007669"/>
    <property type="project" value="TreeGrafter"/>
</dbReference>
<accession>A0A6J4MXD4</accession>
<dbReference type="GO" id="GO:0000156">
    <property type="term" value="F:phosphorelay response regulator activity"/>
    <property type="evidence" value="ECO:0007669"/>
    <property type="project" value="TreeGrafter"/>
</dbReference>
<dbReference type="Gene3D" id="3.40.50.2300">
    <property type="match status" value="1"/>
</dbReference>
<evidence type="ECO:0000256" key="3">
    <source>
        <dbReference type="ARBA" id="ARBA00023125"/>
    </source>
</evidence>